<gene>
    <name evidence="7" type="ORF">SE17_13355</name>
</gene>
<keyword evidence="5" id="KW-0520">NAD</keyword>
<comment type="caution">
    <text evidence="7">The sequence shown here is derived from an EMBL/GenBank/DDBJ whole genome shotgun (WGS) entry which is preliminary data.</text>
</comment>
<dbReference type="PANTHER" id="PTHR11432">
    <property type="entry name" value="NADH DEHYDROGENASE SUBUNIT 1"/>
    <property type="match status" value="1"/>
</dbReference>
<dbReference type="PATRIC" id="fig|186479.3.peg.8246"/>
<feature type="non-terminal residue" evidence="7">
    <location>
        <position position="1"/>
    </location>
</feature>
<evidence type="ECO:0000256" key="3">
    <source>
        <dbReference type="ARBA" id="ARBA00022989"/>
    </source>
</evidence>
<dbReference type="Pfam" id="PF00146">
    <property type="entry name" value="NADHdh"/>
    <property type="match status" value="1"/>
</dbReference>
<feature type="transmembrane region" description="Helical" evidence="6">
    <location>
        <begin position="104"/>
        <end position="125"/>
    </location>
</feature>
<feature type="transmembrane region" description="Helical" evidence="6">
    <location>
        <begin position="253"/>
        <end position="273"/>
    </location>
</feature>
<evidence type="ECO:0000256" key="2">
    <source>
        <dbReference type="ARBA" id="ARBA00022692"/>
    </source>
</evidence>
<sequence length="425" mass="46483">IYVISFLVNTTLILIVAPVTFMMMTWFERRIVARMQDRLGPNRVGPAGLLQAVADGVKMFTKENITPRAADKWVHLIAPIVATAPVIFLFAVIPWGYGLTPVDINVSVLFVVAISSISAVGLMMGGWGSNNKFALLGAMRAVAQMVSYEIPAVIALLSMVLFTGTMNLNNYTDLQGGIPLLGKTLSAYIPDLGLGWFIFTPVGLVGFAIFFICILSEGERTPFDIPEADSEIVAGYMTEYSGMKFAVFYMGQFLFNYALSVVASIIFLGGWNFPGVPQLIFYVPVLGSIVSAFVLGAKAWFLFFVMVWLRGAFPRLRMDQLMNFAWKFLLPLALVNILSAALWLTVMLWCSGECTQSPWAITIGGVNPLGWLGTEAWLRQLVALVITGAINAGAFFWLLNVNRRPAGETPAELAQDQVFGTASLP</sequence>
<dbReference type="EMBL" id="LJCR01000429">
    <property type="protein sequence ID" value="KPV52799.1"/>
    <property type="molecule type" value="Genomic_DNA"/>
</dbReference>
<evidence type="ECO:0000256" key="4">
    <source>
        <dbReference type="ARBA" id="ARBA00023136"/>
    </source>
</evidence>
<dbReference type="NCBIfam" id="NF004741">
    <property type="entry name" value="PRK06076.1-2"/>
    <property type="match status" value="1"/>
</dbReference>
<protein>
    <submittedName>
        <fullName evidence="7">NADH dehydrogenase</fullName>
    </submittedName>
</protein>
<dbReference type="PANTHER" id="PTHR11432:SF3">
    <property type="entry name" value="NADH-UBIQUINONE OXIDOREDUCTASE CHAIN 1"/>
    <property type="match status" value="1"/>
</dbReference>
<name>A0A0P9FI61_9CHLR</name>
<dbReference type="InterPro" id="IPR018086">
    <property type="entry name" value="NADH_UbQ_OxRdtase_su1_CS"/>
</dbReference>
<dbReference type="PROSITE" id="PS00667">
    <property type="entry name" value="COMPLEX1_ND1_1"/>
    <property type="match status" value="1"/>
</dbReference>
<keyword evidence="4 6" id="KW-0472">Membrane</keyword>
<comment type="subcellular location">
    <subcellularLocation>
        <location evidence="5">Cell membrane</location>
        <topology evidence="5">Multi-pass membrane protein</topology>
    </subcellularLocation>
    <subcellularLocation>
        <location evidence="1">Membrane</location>
        <topology evidence="1">Multi-pass membrane protein</topology>
    </subcellularLocation>
</comment>
<dbReference type="GO" id="GO:0003954">
    <property type="term" value="F:NADH dehydrogenase activity"/>
    <property type="evidence" value="ECO:0007669"/>
    <property type="project" value="TreeGrafter"/>
</dbReference>
<dbReference type="AlphaFoldDB" id="A0A0P9FI61"/>
<dbReference type="HAMAP" id="MF_01350">
    <property type="entry name" value="NDH1_NuoH"/>
    <property type="match status" value="1"/>
</dbReference>
<feature type="transmembrane region" description="Helical" evidence="6">
    <location>
        <begin position="76"/>
        <end position="98"/>
    </location>
</feature>
<feature type="transmembrane region" description="Helical" evidence="6">
    <location>
        <begin position="146"/>
        <end position="166"/>
    </location>
</feature>
<organism evidence="7 8">
    <name type="scientific">Kouleothrix aurantiaca</name>
    <dbReference type="NCBI Taxonomy" id="186479"/>
    <lineage>
        <taxon>Bacteria</taxon>
        <taxon>Bacillati</taxon>
        <taxon>Chloroflexota</taxon>
        <taxon>Chloroflexia</taxon>
        <taxon>Chloroflexales</taxon>
        <taxon>Roseiflexineae</taxon>
        <taxon>Roseiflexaceae</taxon>
        <taxon>Kouleothrix</taxon>
    </lineage>
</organism>
<proteinExistence type="inferred from homology"/>
<keyword evidence="8" id="KW-1185">Reference proteome</keyword>
<feature type="transmembrane region" description="Helical" evidence="6">
    <location>
        <begin position="6"/>
        <end position="27"/>
    </location>
</feature>
<feature type="transmembrane region" description="Helical" evidence="6">
    <location>
        <begin position="377"/>
        <end position="399"/>
    </location>
</feature>
<keyword evidence="3 6" id="KW-1133">Transmembrane helix</keyword>
<evidence type="ECO:0000313" key="7">
    <source>
        <dbReference type="EMBL" id="KPV52799.1"/>
    </source>
</evidence>
<dbReference type="GO" id="GO:0009060">
    <property type="term" value="P:aerobic respiration"/>
    <property type="evidence" value="ECO:0007669"/>
    <property type="project" value="TreeGrafter"/>
</dbReference>
<feature type="transmembrane region" description="Helical" evidence="6">
    <location>
        <begin position="194"/>
        <end position="215"/>
    </location>
</feature>
<feature type="transmembrane region" description="Helical" evidence="6">
    <location>
        <begin position="279"/>
        <end position="307"/>
    </location>
</feature>
<accession>A0A0P9FI61</accession>
<reference evidence="7 8" key="1">
    <citation type="submission" date="2015-09" db="EMBL/GenBank/DDBJ databases">
        <title>Draft genome sequence of Kouleothrix aurantiaca JCM 19913.</title>
        <authorList>
            <person name="Hemp J."/>
        </authorList>
    </citation>
    <scope>NUCLEOTIDE SEQUENCE [LARGE SCALE GENOMIC DNA]</scope>
    <source>
        <strain evidence="7 8">COM-B</strain>
    </source>
</reference>
<dbReference type="GO" id="GO:0005886">
    <property type="term" value="C:plasma membrane"/>
    <property type="evidence" value="ECO:0007669"/>
    <property type="project" value="UniProtKB-SubCell"/>
</dbReference>
<evidence type="ECO:0000313" key="8">
    <source>
        <dbReference type="Proteomes" id="UP000050509"/>
    </source>
</evidence>
<evidence type="ECO:0000256" key="5">
    <source>
        <dbReference type="RuleBase" id="RU000471"/>
    </source>
</evidence>
<comment type="similarity">
    <text evidence="5">Belongs to the complex I subunit 1 family.</text>
</comment>
<dbReference type="InterPro" id="IPR001694">
    <property type="entry name" value="NADH_UbQ_OxRdtase_su1/FPO"/>
</dbReference>
<feature type="transmembrane region" description="Helical" evidence="6">
    <location>
        <begin position="328"/>
        <end position="349"/>
    </location>
</feature>
<dbReference type="Proteomes" id="UP000050509">
    <property type="component" value="Unassembled WGS sequence"/>
</dbReference>
<keyword evidence="2 5" id="KW-0812">Transmembrane</keyword>
<evidence type="ECO:0000256" key="1">
    <source>
        <dbReference type="ARBA" id="ARBA00004141"/>
    </source>
</evidence>
<evidence type="ECO:0000256" key="6">
    <source>
        <dbReference type="SAM" id="Phobius"/>
    </source>
</evidence>